<evidence type="ECO:0000313" key="8">
    <source>
        <dbReference type="Proteomes" id="UP001499979"/>
    </source>
</evidence>
<keyword evidence="2" id="KW-0479">Metal-binding</keyword>
<organism evidence="7 8">
    <name type="scientific">Nocardioides aquiterrae</name>
    <dbReference type="NCBI Taxonomy" id="203799"/>
    <lineage>
        <taxon>Bacteria</taxon>
        <taxon>Bacillati</taxon>
        <taxon>Actinomycetota</taxon>
        <taxon>Actinomycetes</taxon>
        <taxon>Propionibacteriales</taxon>
        <taxon>Nocardioidaceae</taxon>
        <taxon>Nocardioides</taxon>
    </lineage>
</organism>
<dbReference type="PROSITE" id="PS00197">
    <property type="entry name" value="2FE2S_FER_1"/>
    <property type="match status" value="1"/>
</dbReference>
<dbReference type="Proteomes" id="UP001499979">
    <property type="component" value="Unassembled WGS sequence"/>
</dbReference>
<evidence type="ECO:0000256" key="2">
    <source>
        <dbReference type="ARBA" id="ARBA00022723"/>
    </source>
</evidence>
<evidence type="ECO:0000256" key="3">
    <source>
        <dbReference type="ARBA" id="ARBA00023002"/>
    </source>
</evidence>
<evidence type="ECO:0000259" key="6">
    <source>
        <dbReference type="PROSITE" id="PS51085"/>
    </source>
</evidence>
<dbReference type="Pfam" id="PF01799">
    <property type="entry name" value="Fer2_2"/>
    <property type="match status" value="1"/>
</dbReference>
<evidence type="ECO:0000313" key="7">
    <source>
        <dbReference type="EMBL" id="GAA1135874.1"/>
    </source>
</evidence>
<dbReference type="PANTHER" id="PTHR44379">
    <property type="entry name" value="OXIDOREDUCTASE WITH IRON-SULFUR SUBUNIT"/>
    <property type="match status" value="1"/>
</dbReference>
<dbReference type="InterPro" id="IPR001041">
    <property type="entry name" value="2Fe-2S_ferredoxin-type"/>
</dbReference>
<keyword evidence="4" id="KW-0408">Iron</keyword>
<dbReference type="InterPro" id="IPR012675">
    <property type="entry name" value="Beta-grasp_dom_sf"/>
</dbReference>
<dbReference type="EMBL" id="BAAAJE010000006">
    <property type="protein sequence ID" value="GAA1135874.1"/>
    <property type="molecule type" value="Genomic_DNA"/>
</dbReference>
<dbReference type="Pfam" id="PF00111">
    <property type="entry name" value="Fer2"/>
    <property type="match status" value="1"/>
</dbReference>
<dbReference type="PANTHER" id="PTHR44379:SF8">
    <property type="entry name" value="XANTHINE DEHYDROGENASE IRON-SULFUR-BINDING SUBUNIT XDHC-RELATED"/>
    <property type="match status" value="1"/>
</dbReference>
<evidence type="ECO:0000256" key="5">
    <source>
        <dbReference type="ARBA" id="ARBA00023014"/>
    </source>
</evidence>
<dbReference type="InterPro" id="IPR051452">
    <property type="entry name" value="Diverse_Oxidoreductases"/>
</dbReference>
<protein>
    <submittedName>
        <fullName evidence="7">(2Fe-2S)-binding protein</fullName>
    </submittedName>
</protein>
<dbReference type="Gene3D" id="3.10.20.30">
    <property type="match status" value="1"/>
</dbReference>
<keyword evidence="1" id="KW-0001">2Fe-2S</keyword>
<dbReference type="PROSITE" id="PS51085">
    <property type="entry name" value="2FE2S_FER_2"/>
    <property type="match status" value="1"/>
</dbReference>
<proteinExistence type="predicted"/>
<dbReference type="RefSeq" id="WP_343906877.1">
    <property type="nucleotide sequence ID" value="NZ_BAAAJE010000006.1"/>
</dbReference>
<keyword evidence="3" id="KW-0560">Oxidoreductase</keyword>
<dbReference type="InterPro" id="IPR036884">
    <property type="entry name" value="2Fe-2S-bd_dom_sf"/>
</dbReference>
<dbReference type="SUPFAM" id="SSF54292">
    <property type="entry name" value="2Fe-2S ferredoxin-like"/>
    <property type="match status" value="1"/>
</dbReference>
<reference evidence="7 8" key="1">
    <citation type="journal article" date="2019" name="Int. J. Syst. Evol. Microbiol.">
        <title>The Global Catalogue of Microorganisms (GCM) 10K type strain sequencing project: providing services to taxonomists for standard genome sequencing and annotation.</title>
        <authorList>
            <consortium name="The Broad Institute Genomics Platform"/>
            <consortium name="The Broad Institute Genome Sequencing Center for Infectious Disease"/>
            <person name="Wu L."/>
            <person name="Ma J."/>
        </authorList>
    </citation>
    <scope>NUCLEOTIDE SEQUENCE [LARGE SCALE GENOMIC DNA]</scope>
    <source>
        <strain evidence="7 8">JCM 11813</strain>
    </source>
</reference>
<gene>
    <name evidence="7" type="ORF">GCM10009606_15090</name>
</gene>
<dbReference type="InterPro" id="IPR006058">
    <property type="entry name" value="2Fe2S_fd_BS"/>
</dbReference>
<evidence type="ECO:0000256" key="1">
    <source>
        <dbReference type="ARBA" id="ARBA00022714"/>
    </source>
</evidence>
<accession>A0ABN1UDD4</accession>
<keyword evidence="8" id="KW-1185">Reference proteome</keyword>
<dbReference type="SUPFAM" id="SSF47741">
    <property type="entry name" value="CO dehydrogenase ISP C-domain like"/>
    <property type="match status" value="1"/>
</dbReference>
<keyword evidence="5" id="KW-0411">Iron-sulfur</keyword>
<name>A0ABN1UDD4_9ACTN</name>
<dbReference type="InterPro" id="IPR002888">
    <property type="entry name" value="2Fe-2S-bd"/>
</dbReference>
<sequence>MTGTEPVEGTTIRLNLTVDGQDRSAAVDSRSLLVEALRDGFGVTAPKVGCATGDCGACTSRVDGLITKTCMRLAVSAEGSQVVTTQGLAEDGELSFVQEAFWSEQAFQCGYCLPGMIFAATELLARDPDPTDDDIRWALSGNLCRCTGYEAIVAAVRTAAARQREHLQRD</sequence>
<feature type="domain" description="2Fe-2S ferredoxin-type" evidence="6">
    <location>
        <begin position="12"/>
        <end position="88"/>
    </location>
</feature>
<evidence type="ECO:0000256" key="4">
    <source>
        <dbReference type="ARBA" id="ARBA00023004"/>
    </source>
</evidence>
<dbReference type="InterPro" id="IPR036010">
    <property type="entry name" value="2Fe-2S_ferredoxin-like_sf"/>
</dbReference>
<comment type="caution">
    <text evidence="7">The sequence shown here is derived from an EMBL/GenBank/DDBJ whole genome shotgun (WGS) entry which is preliminary data.</text>
</comment>
<dbReference type="Gene3D" id="1.10.150.120">
    <property type="entry name" value="[2Fe-2S]-binding domain"/>
    <property type="match status" value="1"/>
</dbReference>